<dbReference type="PANTHER" id="PTHR33112">
    <property type="entry name" value="DOMAIN PROTEIN, PUTATIVE-RELATED"/>
    <property type="match status" value="1"/>
</dbReference>
<evidence type="ECO:0000313" key="2">
    <source>
        <dbReference type="EMBL" id="KAL1873204.1"/>
    </source>
</evidence>
<sequence length="528" mass="60043">MTAENEPSLKKPGAICNNNVSQTIYDAIEVTKSLGLSYLWVDAICIRQGKTPEDERDKAEQIGNMDEIYRSAFLTIVAASGVDAEAGLAGLRPGTRSFQQQEIVVIPPDQDQPGLSLLTVCKRIPTDFGEFFDMRDEDADNSIWNTRGWTLQERALSRRNLIFTEEQVLWACDGAYFCEETAFEHPINKTGHLSEEHTPIRFELFSGHRFSPANLRSIDGKMARIASSSKSFWNKYRLLVQHFSMRNLGFPGDIHDAFLGIMLAMQRIRNEHFHWGHPRSRFELSLSWSTFHALSKRSAKTTLPMTSLNTNVYFPTWSWMGWVGEASVSVSDDRLETETPTVLCFGHKSNPLQVKRIGDNNANKDMLEHLESQWLGESTRSEVNLADISEYLPELTQTRLQEIPDEHVLFFWASTAFFEAPMSMVEEQQLPTWSNFSFAKRPVIRDLKGVIVGERNFASPATMKELDTSHAEFISVARRKIAELDLPANILALQIRWVDGVAQRLNYAEIDEAAWEEASPTWKLIALM</sequence>
<dbReference type="PANTHER" id="PTHR33112:SF14">
    <property type="entry name" value="HETEROKARYON INCOMPATIBILITY DOMAIN-CONTAINING PROTEIN"/>
    <property type="match status" value="1"/>
</dbReference>
<accession>A0ABR3XB97</accession>
<evidence type="ECO:0000259" key="1">
    <source>
        <dbReference type="Pfam" id="PF06985"/>
    </source>
</evidence>
<reference evidence="2 3" key="1">
    <citation type="journal article" date="2024" name="IMA Fungus">
        <title>IMA Genome - F19 : A genome assembly and annotation guide to empower mycologists, including annotated draft genome sequences of Ceratocystis pirilliformis, Diaporthe australafricana, Fusarium ophioides, Paecilomyces lecythidis, and Sporothrix stenoceras.</title>
        <authorList>
            <person name="Aylward J."/>
            <person name="Wilson A.M."/>
            <person name="Visagie C.M."/>
            <person name="Spraker J."/>
            <person name="Barnes I."/>
            <person name="Buitendag C."/>
            <person name="Ceriani C."/>
            <person name="Del Mar Angel L."/>
            <person name="du Plessis D."/>
            <person name="Fuchs T."/>
            <person name="Gasser K."/>
            <person name="Kramer D."/>
            <person name="Li W."/>
            <person name="Munsamy K."/>
            <person name="Piso A."/>
            <person name="Price J.L."/>
            <person name="Sonnekus B."/>
            <person name="Thomas C."/>
            <person name="van der Nest A."/>
            <person name="van Dijk A."/>
            <person name="van Heerden A."/>
            <person name="van Vuuren N."/>
            <person name="Yilmaz N."/>
            <person name="Duong T.A."/>
            <person name="van der Merwe N.A."/>
            <person name="Wingfield M.J."/>
            <person name="Wingfield B.D."/>
        </authorList>
    </citation>
    <scope>NUCLEOTIDE SEQUENCE [LARGE SCALE GENOMIC DNA]</scope>
    <source>
        <strain evidence="2 3">CMW 18300</strain>
    </source>
</reference>
<evidence type="ECO:0000313" key="3">
    <source>
        <dbReference type="Proteomes" id="UP001583177"/>
    </source>
</evidence>
<dbReference type="Pfam" id="PF06985">
    <property type="entry name" value="HET"/>
    <property type="match status" value="1"/>
</dbReference>
<proteinExistence type="predicted"/>
<feature type="domain" description="Heterokaryon incompatibility" evidence="1">
    <location>
        <begin position="17"/>
        <end position="153"/>
    </location>
</feature>
<protein>
    <recommendedName>
        <fullName evidence="1">Heterokaryon incompatibility domain-containing protein</fullName>
    </recommendedName>
</protein>
<dbReference type="Proteomes" id="UP001583177">
    <property type="component" value="Unassembled WGS sequence"/>
</dbReference>
<organism evidence="2 3">
    <name type="scientific">Diaporthe australafricana</name>
    <dbReference type="NCBI Taxonomy" id="127596"/>
    <lineage>
        <taxon>Eukaryota</taxon>
        <taxon>Fungi</taxon>
        <taxon>Dikarya</taxon>
        <taxon>Ascomycota</taxon>
        <taxon>Pezizomycotina</taxon>
        <taxon>Sordariomycetes</taxon>
        <taxon>Sordariomycetidae</taxon>
        <taxon>Diaporthales</taxon>
        <taxon>Diaporthaceae</taxon>
        <taxon>Diaporthe</taxon>
    </lineage>
</organism>
<gene>
    <name evidence="2" type="ORF">Daus18300_004024</name>
</gene>
<dbReference type="InterPro" id="IPR010730">
    <property type="entry name" value="HET"/>
</dbReference>
<comment type="caution">
    <text evidence="2">The sequence shown here is derived from an EMBL/GenBank/DDBJ whole genome shotgun (WGS) entry which is preliminary data.</text>
</comment>
<name>A0ABR3XB97_9PEZI</name>
<keyword evidence="3" id="KW-1185">Reference proteome</keyword>
<dbReference type="EMBL" id="JAWRVE010000026">
    <property type="protein sequence ID" value="KAL1873204.1"/>
    <property type="molecule type" value="Genomic_DNA"/>
</dbReference>